<dbReference type="InterPro" id="IPR006143">
    <property type="entry name" value="RND_pump_MFP"/>
</dbReference>
<dbReference type="PANTHER" id="PTHR30469:SF15">
    <property type="entry name" value="HLYD FAMILY OF SECRETION PROTEINS"/>
    <property type="match status" value="1"/>
</dbReference>
<dbReference type="SUPFAM" id="SSF111369">
    <property type="entry name" value="HlyD-like secretion proteins"/>
    <property type="match status" value="1"/>
</dbReference>
<dbReference type="NCBIfam" id="TIGR01730">
    <property type="entry name" value="RND_mfp"/>
    <property type="match status" value="1"/>
</dbReference>
<sequence>MFSKLILDNLKSATPKSVFEVLDSPSQFREGRSTFRLVKQGLAAILILQLNGCGMETYESSNTGTKTVKEYPFIYPKKTVVEPVRKYYSRVQGIESFDKALFTPARVQKIFVREGQQVEQGEKLVQLYSPLLSQQVDVNKAELASAKADLILQEKELARLEGIFLQGLTTKQLLDAKERDLEIAKFSVVQAISKLKQAENELAETELYAPSQGVVAKLYLREGSFVAAGTPIFRFESTVAQKSTFQIPESEALNISIEQTFELVLPQTGEKHIVKVLEKGLPQASKTSLFELSVLFPEGLSNILGMTAELHIPIFSDPLFEIDYSGLRYSISGDSYVLVYRDQVEKVPVTVVGFSDSAILVRGLIDEKTHVISVASSKLGLDLREFN</sequence>
<dbReference type="PANTHER" id="PTHR30469">
    <property type="entry name" value="MULTIDRUG RESISTANCE PROTEIN MDTA"/>
    <property type="match status" value="1"/>
</dbReference>
<protein>
    <submittedName>
        <fullName evidence="3">Efflux RND transporter periplasmic adaptor subunit</fullName>
    </submittedName>
</protein>
<name>A0A7Y0DVN6_9GAMM</name>
<comment type="similarity">
    <text evidence="1">Belongs to the membrane fusion protein (MFP) (TC 8.A.1) family.</text>
</comment>
<gene>
    <name evidence="3" type="ORF">HHO47_17000</name>
</gene>
<dbReference type="GO" id="GO:0015562">
    <property type="term" value="F:efflux transmembrane transporter activity"/>
    <property type="evidence" value="ECO:0007669"/>
    <property type="project" value="TreeGrafter"/>
</dbReference>
<dbReference type="EMBL" id="JABBMT010000040">
    <property type="protein sequence ID" value="NMM42461.1"/>
    <property type="molecule type" value="Genomic_DNA"/>
</dbReference>
<evidence type="ECO:0000313" key="3">
    <source>
        <dbReference type="EMBL" id="NMM42461.1"/>
    </source>
</evidence>
<evidence type="ECO:0000313" key="4">
    <source>
        <dbReference type="Proteomes" id="UP000570493"/>
    </source>
</evidence>
<dbReference type="GO" id="GO:1990281">
    <property type="term" value="C:efflux pump complex"/>
    <property type="evidence" value="ECO:0007669"/>
    <property type="project" value="TreeGrafter"/>
</dbReference>
<dbReference type="Gene3D" id="1.10.287.470">
    <property type="entry name" value="Helix hairpin bin"/>
    <property type="match status" value="1"/>
</dbReference>
<dbReference type="Proteomes" id="UP000570493">
    <property type="component" value="Unassembled WGS sequence"/>
</dbReference>
<dbReference type="Pfam" id="PF25919">
    <property type="entry name" value="BSH_CusB"/>
    <property type="match status" value="1"/>
</dbReference>
<proteinExistence type="inferred from homology"/>
<comment type="caution">
    <text evidence="3">The sequence shown here is derived from an EMBL/GenBank/DDBJ whole genome shotgun (WGS) entry which is preliminary data.</text>
</comment>
<feature type="domain" description="CusB-like barrel-sandwich hybrid" evidence="2">
    <location>
        <begin position="106"/>
        <end position="234"/>
    </location>
</feature>
<dbReference type="Gene3D" id="2.40.50.100">
    <property type="match status" value="1"/>
</dbReference>
<dbReference type="InterPro" id="IPR058790">
    <property type="entry name" value="BSH_CusB"/>
</dbReference>
<reference evidence="3" key="1">
    <citation type="submission" date="2020-04" db="EMBL/GenBank/DDBJ databases">
        <title>Genome Sequencing for Pseudoaltermonas arctica.</title>
        <authorList>
            <person name="Elkins N.S."/>
        </authorList>
    </citation>
    <scope>NUCLEOTIDE SEQUENCE [LARGE SCALE GENOMIC DNA]</scope>
    <source>
        <strain evidence="3">NEC-BIFX-2020_0012</strain>
    </source>
</reference>
<evidence type="ECO:0000259" key="2">
    <source>
        <dbReference type="Pfam" id="PF25919"/>
    </source>
</evidence>
<dbReference type="Gene3D" id="2.40.30.170">
    <property type="match status" value="1"/>
</dbReference>
<dbReference type="AlphaFoldDB" id="A0A7Y0DVN6"/>
<organism evidence="3 4">
    <name type="scientific">Pseudoalteromonas arctica</name>
    <dbReference type="NCBI Taxonomy" id="394751"/>
    <lineage>
        <taxon>Bacteria</taxon>
        <taxon>Pseudomonadati</taxon>
        <taxon>Pseudomonadota</taxon>
        <taxon>Gammaproteobacteria</taxon>
        <taxon>Alteromonadales</taxon>
        <taxon>Pseudoalteromonadaceae</taxon>
        <taxon>Pseudoalteromonas</taxon>
    </lineage>
</organism>
<evidence type="ECO:0000256" key="1">
    <source>
        <dbReference type="ARBA" id="ARBA00009477"/>
    </source>
</evidence>
<accession>A0A7Y0DVN6</accession>
<keyword evidence="4" id="KW-1185">Reference proteome</keyword>
<dbReference type="RefSeq" id="WP_169021368.1">
    <property type="nucleotide sequence ID" value="NZ_JABBMT010000040.1"/>
</dbReference>